<proteinExistence type="predicted"/>
<evidence type="ECO:0000256" key="1">
    <source>
        <dbReference type="SAM" id="Phobius"/>
    </source>
</evidence>
<reference evidence="2" key="1">
    <citation type="submission" date="2020-04" db="EMBL/GenBank/DDBJ databases">
        <authorList>
            <person name="Chiriac C."/>
            <person name="Salcher M."/>
            <person name="Ghai R."/>
            <person name="Kavagutti S V."/>
        </authorList>
    </citation>
    <scope>NUCLEOTIDE SEQUENCE</scope>
</reference>
<name>A0A6J5LYG2_9CAUD</name>
<evidence type="ECO:0000313" key="2">
    <source>
        <dbReference type="EMBL" id="CAB4138163.1"/>
    </source>
</evidence>
<organism evidence="2">
    <name type="scientific">uncultured Caudovirales phage</name>
    <dbReference type="NCBI Taxonomy" id="2100421"/>
    <lineage>
        <taxon>Viruses</taxon>
        <taxon>Duplodnaviria</taxon>
        <taxon>Heunggongvirae</taxon>
        <taxon>Uroviricota</taxon>
        <taxon>Caudoviricetes</taxon>
        <taxon>Peduoviridae</taxon>
        <taxon>Maltschvirus</taxon>
        <taxon>Maltschvirus maltsch</taxon>
    </lineage>
</organism>
<dbReference type="EMBL" id="LR796341">
    <property type="protein sequence ID" value="CAB4138163.1"/>
    <property type="molecule type" value="Genomic_DNA"/>
</dbReference>
<keyword evidence="1" id="KW-0472">Membrane</keyword>
<sequence>MNQYVIKATGQILAVLAFAVVCATITASFLNYFNPTPTQILTVLAIGCLAYTFYNLVQLQASILESRDKLNSKE</sequence>
<accession>A0A6J5LYG2</accession>
<gene>
    <name evidence="2" type="ORF">UFOVP328_356</name>
</gene>
<protein>
    <submittedName>
        <fullName evidence="2">Uncharacterized protein</fullName>
    </submittedName>
</protein>
<feature type="transmembrane region" description="Helical" evidence="1">
    <location>
        <begin position="12"/>
        <end position="33"/>
    </location>
</feature>
<keyword evidence="1" id="KW-1133">Transmembrane helix</keyword>
<feature type="transmembrane region" description="Helical" evidence="1">
    <location>
        <begin position="39"/>
        <end position="57"/>
    </location>
</feature>
<keyword evidence="1" id="KW-0812">Transmembrane</keyword>